<dbReference type="GO" id="GO:0016301">
    <property type="term" value="F:kinase activity"/>
    <property type="evidence" value="ECO:0007669"/>
    <property type="project" value="UniProtKB-KW"/>
</dbReference>
<evidence type="ECO:0000313" key="2">
    <source>
        <dbReference type="EMBL" id="ABX10680.1"/>
    </source>
</evidence>
<keyword evidence="2" id="KW-0418">Kinase</keyword>
<name>A9LH36_9BACT</name>
<dbReference type="InterPro" id="IPR004422">
    <property type="entry name" value="RFAP_synthase"/>
</dbReference>
<dbReference type="Pfam" id="PF08544">
    <property type="entry name" value="GHMP_kinases_C"/>
    <property type="match status" value="1"/>
</dbReference>
<keyword evidence="2" id="KW-0808">Transferase</keyword>
<evidence type="ECO:0000259" key="1">
    <source>
        <dbReference type="Pfam" id="PF08544"/>
    </source>
</evidence>
<reference evidence="2" key="1">
    <citation type="journal article" date="2007" name="ISME J.">
        <title>Fosmids of novel marine Planctomycetes from the Namibian and Oregon coast upwelling systems and their cross-comparison with planctomycete genomes.</title>
        <authorList>
            <person name="Woebken D."/>
            <person name="Teeling H."/>
            <person name="Wecker P."/>
            <person name="Dumitriu A."/>
            <person name="Kostadinov I."/>
            <person name="DeLong E.F."/>
            <person name="Amann R."/>
            <person name="Gloeckner F.O."/>
        </authorList>
    </citation>
    <scope>NUCLEOTIDE SEQUENCE</scope>
</reference>
<sequence>MSECILVNAPSRLHFGLFGGESHHGTSFGGVGAMIDEPGIELQLSPSSKRIYAGQQVSRLQAFTEQWIQFVGIQPESEVRIELKQAAGSHIGLGTGTQLGLSVAAALFQHYYEEIPGIDQLALSVQRGKRSAVGTHGFLHGGLIVDRGKKESDALAQMDLHLPFPPGWCFVLIKTAADQGLSGAAEDTVFDSNWTGTSHRRRELVELAQSVMVPAILNSDFAGFSQSIQRFGELSGDYFSRIQGGPYNGPRITEMVDKIRRCDVDGVGQSSWGPTVYALLPSRVEANLFMDQLGEYLLPNEWMTVAIPSENGAAVRVCCEKQSSNGIDL</sequence>
<proteinExistence type="predicted"/>
<dbReference type="InterPro" id="IPR013750">
    <property type="entry name" value="GHMP_kinase_C_dom"/>
</dbReference>
<dbReference type="AlphaFoldDB" id="A9LH36"/>
<protein>
    <submittedName>
        <fullName evidence="2">GHMP kinase</fullName>
    </submittedName>
</protein>
<dbReference type="EMBL" id="EF591888">
    <property type="protein sequence ID" value="ABX10680.1"/>
    <property type="molecule type" value="Genomic_DNA"/>
</dbReference>
<gene>
    <name evidence="2" type="primary">mptG</name>
    <name evidence="2" type="ORF">8FN_2</name>
</gene>
<dbReference type="PIRSF" id="PIRSF004884">
    <property type="entry name" value="Sugar_kin_arch"/>
    <property type="match status" value="1"/>
</dbReference>
<accession>A9LH36</accession>
<feature type="domain" description="GHMP kinase C-terminal" evidence="1">
    <location>
        <begin position="212"/>
        <end position="295"/>
    </location>
</feature>
<organism evidence="2">
    <name type="scientific">uncultured planctomycete 8FN</name>
    <dbReference type="NCBI Taxonomy" id="455070"/>
    <lineage>
        <taxon>Bacteria</taxon>
        <taxon>Pseudomonadati</taxon>
        <taxon>Planctomycetota</taxon>
        <taxon>Planctomycetia</taxon>
        <taxon>Planctomycetales</taxon>
        <taxon>environmental samples</taxon>
    </lineage>
</organism>